<keyword evidence="3" id="KW-0732">Signal</keyword>
<evidence type="ECO:0000313" key="6">
    <source>
        <dbReference type="Proteomes" id="UP001148312"/>
    </source>
</evidence>
<protein>
    <submittedName>
        <fullName evidence="5">NLP effector protein 10</fullName>
    </submittedName>
</protein>
<evidence type="ECO:0000256" key="2">
    <source>
        <dbReference type="ARBA" id="ARBA00023026"/>
    </source>
</evidence>
<dbReference type="Pfam" id="PF01975">
    <property type="entry name" value="SurE"/>
    <property type="match status" value="1"/>
</dbReference>
<dbReference type="Proteomes" id="UP001148312">
    <property type="component" value="Unassembled WGS sequence"/>
</dbReference>
<feature type="signal peptide" evidence="3">
    <location>
        <begin position="1"/>
        <end position="21"/>
    </location>
</feature>
<evidence type="ECO:0000259" key="4">
    <source>
        <dbReference type="Pfam" id="PF01975"/>
    </source>
</evidence>
<accession>A0A9X0BJC0</accession>
<dbReference type="GO" id="GO:0016787">
    <property type="term" value="F:hydrolase activity"/>
    <property type="evidence" value="ECO:0007669"/>
    <property type="project" value="InterPro"/>
</dbReference>
<sequence>MTLKNFIPLIALLLLSSCARAINIISSNDDGWAEVNIRSLFDSLSTAGHSVVVVAPAENQSGTGSSQKRPTPLAEPCQFSSCPAGSPAIGHNASQPRLNYVNSFPVTAMKYGIHSIGPRFHAGSPDLAVAGPNVGNNIGLTVLLSGTVGAAAYAAHDAGIPAIAFSGASGSQTAWNATPSYPHYSELYAQLATMLVNQATRSGKPYLPQDVWLNVNFPAVSNKCNTTSDFSFVLSRIHVAIPFITPADVDLPIFYGRESCTVNMESIPLDQGPRRVIHRRIILIVLTTSSRDAGILRSSGVLPCQAPDQFGVEVRYLVELSRNERDSALYSKEGRASRIHVLCRQAFRAFEIMIFSRLYGPLALCSWAAASPSPKLVNRGTIAHDQLVGFPQTVPSGVTGQVYLAYQPTLDVVNGCVPFPAVDANGNTNAGLKPSGAPSGDCSSSTGQIYVRGGSHGNYYGLMYSWYMPKDEPSDGLGHRHDWEGVIVWLSQSTSTSASNVVAVCPSAHGGWDCSTDGFTLSGTTPLIKYYSPIWPIDHQCGLTSTKGGFQPLIAWESLPAAAQNALETTDFGKADVPFNDARFNNNLASATF</sequence>
<dbReference type="GeneID" id="81628701"/>
<dbReference type="InterPro" id="IPR002828">
    <property type="entry name" value="SurE-like_Pase/nucleotidase"/>
</dbReference>
<evidence type="ECO:0000256" key="1">
    <source>
        <dbReference type="ARBA" id="ARBA00009520"/>
    </source>
</evidence>
<dbReference type="SUPFAM" id="SSF64167">
    <property type="entry name" value="SurE-like"/>
    <property type="match status" value="1"/>
</dbReference>
<feature type="chain" id="PRO_5040875115" evidence="3">
    <location>
        <begin position="22"/>
        <end position="593"/>
    </location>
</feature>
<dbReference type="InterPro" id="IPR008701">
    <property type="entry name" value="NPP1"/>
</dbReference>
<keyword evidence="6" id="KW-1185">Reference proteome</keyword>
<evidence type="ECO:0000256" key="3">
    <source>
        <dbReference type="SAM" id="SignalP"/>
    </source>
</evidence>
<feature type="domain" description="Survival protein SurE-like phosphatase/nucleotidase" evidence="4">
    <location>
        <begin position="24"/>
        <end position="223"/>
    </location>
</feature>
<dbReference type="EMBL" id="JAPWDQ010000015">
    <property type="protein sequence ID" value="KAJ5469238.1"/>
    <property type="molecule type" value="Genomic_DNA"/>
</dbReference>
<evidence type="ECO:0000313" key="5">
    <source>
        <dbReference type="EMBL" id="KAJ5469238.1"/>
    </source>
</evidence>
<reference evidence="5" key="2">
    <citation type="journal article" date="2023" name="IMA Fungus">
        <title>Comparative genomic study of the Penicillium genus elucidates a diverse pangenome and 15 lateral gene transfer events.</title>
        <authorList>
            <person name="Petersen C."/>
            <person name="Sorensen T."/>
            <person name="Nielsen M.R."/>
            <person name="Sondergaard T.E."/>
            <person name="Sorensen J.L."/>
            <person name="Fitzpatrick D.A."/>
            <person name="Frisvad J.C."/>
            <person name="Nielsen K.L."/>
        </authorList>
    </citation>
    <scope>NUCLEOTIDE SEQUENCE</scope>
    <source>
        <strain evidence="5">IBT 30728</strain>
    </source>
</reference>
<reference evidence="5" key="1">
    <citation type="submission" date="2022-12" db="EMBL/GenBank/DDBJ databases">
        <authorList>
            <person name="Petersen C."/>
        </authorList>
    </citation>
    <scope>NUCLEOTIDE SEQUENCE</scope>
    <source>
        <strain evidence="5">IBT 30728</strain>
    </source>
</reference>
<dbReference type="Gene3D" id="3.40.1210.10">
    <property type="entry name" value="Survival protein SurE-like phosphatase/nucleotidase"/>
    <property type="match status" value="1"/>
</dbReference>
<gene>
    <name evidence="5" type="ORF">N7539_008856</name>
</gene>
<dbReference type="Pfam" id="PF05630">
    <property type="entry name" value="NPP1"/>
    <property type="match status" value="1"/>
</dbReference>
<keyword evidence="2" id="KW-0843">Virulence</keyword>
<name>A0A9X0BJC0_9EURO</name>
<proteinExistence type="inferred from homology"/>
<comment type="caution">
    <text evidence="5">The sequence shown here is derived from an EMBL/GenBank/DDBJ whole genome shotgun (WGS) entry which is preliminary data.</text>
</comment>
<dbReference type="AlphaFoldDB" id="A0A9X0BJC0"/>
<organism evidence="5 6">
    <name type="scientific">Penicillium diatomitis</name>
    <dbReference type="NCBI Taxonomy" id="2819901"/>
    <lineage>
        <taxon>Eukaryota</taxon>
        <taxon>Fungi</taxon>
        <taxon>Dikarya</taxon>
        <taxon>Ascomycota</taxon>
        <taxon>Pezizomycotina</taxon>
        <taxon>Eurotiomycetes</taxon>
        <taxon>Eurotiomycetidae</taxon>
        <taxon>Eurotiales</taxon>
        <taxon>Aspergillaceae</taxon>
        <taxon>Penicillium</taxon>
    </lineage>
</organism>
<dbReference type="PANTHER" id="PTHR33657:SF8">
    <property type="entry name" value="DOMAIN PROTEIN, PUTATIVE (AFU_ORTHOLOGUE AFUA_5G00600)-RELATED"/>
    <property type="match status" value="1"/>
</dbReference>
<dbReference type="InterPro" id="IPR036523">
    <property type="entry name" value="SurE-like_sf"/>
</dbReference>
<dbReference type="PROSITE" id="PS51257">
    <property type="entry name" value="PROKAR_LIPOPROTEIN"/>
    <property type="match status" value="1"/>
</dbReference>
<comment type="similarity">
    <text evidence="1">Belongs to the Necrosis inducing protein (NPP1) family.</text>
</comment>
<dbReference type="RefSeq" id="XP_056785828.1">
    <property type="nucleotide sequence ID" value="XM_056938451.1"/>
</dbReference>
<dbReference type="PANTHER" id="PTHR33657">
    <property type="entry name" value="DOMAIN PROTEIN, PUTATIVE (AFU_ORTHOLOGUE AFUA_5G00600)-RELATED"/>
    <property type="match status" value="1"/>
</dbReference>